<dbReference type="InterPro" id="IPR042100">
    <property type="entry name" value="Bug_dom1"/>
</dbReference>
<evidence type="ECO:0000313" key="4">
    <source>
        <dbReference type="Proteomes" id="UP000294835"/>
    </source>
</evidence>
<dbReference type="Gene3D" id="3.40.190.10">
    <property type="entry name" value="Periplasmic binding protein-like II"/>
    <property type="match status" value="1"/>
</dbReference>
<proteinExistence type="inferred from homology"/>
<dbReference type="PANTHER" id="PTHR42928:SF5">
    <property type="entry name" value="BLR1237 PROTEIN"/>
    <property type="match status" value="1"/>
</dbReference>
<dbReference type="PANTHER" id="PTHR42928">
    <property type="entry name" value="TRICARBOXYLATE-BINDING PROTEIN"/>
    <property type="match status" value="1"/>
</dbReference>
<dbReference type="InterPro" id="IPR005064">
    <property type="entry name" value="BUG"/>
</dbReference>
<accession>A0A4R2PXG7</accession>
<comment type="similarity">
    <text evidence="1">Belongs to the UPF0065 (bug) family.</text>
</comment>
<dbReference type="Proteomes" id="UP000294835">
    <property type="component" value="Unassembled WGS sequence"/>
</dbReference>
<sequence>MVLKVFAAGLVFALAPLFVSEVRADATLPSGCADRMKGQRLTLVVPNAAGGGFDIYARSLAPELERIGGVTVRVSNMPGGGGKAALLRVANAPSDDYAVLIDNAGDIVAELLEDPSLGKTPQDFRALGIVQVEPEAWVGRPDLNLMDPDAGPLVAAVSSVEANLGTVGLPAMATGHTVRLVAGYAGSGDQFAAVLRGETDFTSKAKGTALRAMKSGDLKVLLVLSDGPDPMLPDVPWLAGEGGLVAHLTAGLPEAERAERQKIAQLAVSLSSGARILMNSAAVPDDVQVCLNAIFDAALVSPDFRDAAQAQGRDVTPIGAQEAERIFENKLEAYSRAAPLLDEVATQLRP</sequence>
<name>A0A4R2PXG7_9RHOB</name>
<keyword evidence="3" id="KW-0675">Receptor</keyword>
<dbReference type="EMBL" id="SLXP01000009">
    <property type="protein sequence ID" value="TCP39984.1"/>
    <property type="molecule type" value="Genomic_DNA"/>
</dbReference>
<evidence type="ECO:0000313" key="3">
    <source>
        <dbReference type="EMBL" id="TCP39984.1"/>
    </source>
</evidence>
<protein>
    <submittedName>
        <fullName evidence="3">Tripartite-type tricarboxylate transporter receptor subunit TctC</fullName>
    </submittedName>
</protein>
<keyword evidence="4" id="KW-1185">Reference proteome</keyword>
<comment type="caution">
    <text evidence="3">The sequence shown here is derived from an EMBL/GenBank/DDBJ whole genome shotgun (WGS) entry which is preliminary data.</text>
</comment>
<dbReference type="Gene3D" id="3.40.190.150">
    <property type="entry name" value="Bordetella uptake gene, domain 1"/>
    <property type="match status" value="1"/>
</dbReference>
<evidence type="ECO:0000256" key="2">
    <source>
        <dbReference type="SAM" id="SignalP"/>
    </source>
</evidence>
<dbReference type="AlphaFoldDB" id="A0A4R2PXG7"/>
<organism evidence="3 4">
    <name type="scientific">Rhodovulum marinum</name>
    <dbReference type="NCBI Taxonomy" id="320662"/>
    <lineage>
        <taxon>Bacteria</taxon>
        <taxon>Pseudomonadati</taxon>
        <taxon>Pseudomonadota</taxon>
        <taxon>Alphaproteobacteria</taxon>
        <taxon>Rhodobacterales</taxon>
        <taxon>Paracoccaceae</taxon>
        <taxon>Rhodovulum</taxon>
    </lineage>
</organism>
<feature type="chain" id="PRO_5020598758" evidence="2">
    <location>
        <begin position="25"/>
        <end position="350"/>
    </location>
</feature>
<reference evidence="3 4" key="1">
    <citation type="submission" date="2019-03" db="EMBL/GenBank/DDBJ databases">
        <title>Genomic Encyclopedia of Type Strains, Phase IV (KMG-IV): sequencing the most valuable type-strain genomes for metagenomic binning, comparative biology and taxonomic classification.</title>
        <authorList>
            <person name="Goeker M."/>
        </authorList>
    </citation>
    <scope>NUCLEOTIDE SEQUENCE [LARGE SCALE GENOMIC DNA]</scope>
    <source>
        <strain evidence="3 4">DSM 18063</strain>
    </source>
</reference>
<evidence type="ECO:0000256" key="1">
    <source>
        <dbReference type="ARBA" id="ARBA00006987"/>
    </source>
</evidence>
<gene>
    <name evidence="3" type="ORF">EV662_109110</name>
</gene>
<feature type="signal peptide" evidence="2">
    <location>
        <begin position="1"/>
        <end position="24"/>
    </location>
</feature>
<keyword evidence="2" id="KW-0732">Signal</keyword>